<keyword evidence="4 9" id="KW-0547">Nucleotide-binding</keyword>
<dbReference type="Pfam" id="PF00498">
    <property type="entry name" value="FHA"/>
    <property type="match status" value="1"/>
</dbReference>
<dbReference type="SUPFAM" id="SSF56112">
    <property type="entry name" value="Protein kinase-like (PK-like)"/>
    <property type="match status" value="1"/>
</dbReference>
<organism evidence="11 12">
    <name type="scientific">Recurvomyces mirabilis</name>
    <dbReference type="NCBI Taxonomy" id="574656"/>
    <lineage>
        <taxon>Eukaryota</taxon>
        <taxon>Fungi</taxon>
        <taxon>Dikarya</taxon>
        <taxon>Ascomycota</taxon>
        <taxon>Pezizomycotina</taxon>
        <taxon>Dothideomycetes</taxon>
        <taxon>Dothideomycetidae</taxon>
        <taxon>Mycosphaerellales</taxon>
        <taxon>Teratosphaeriaceae</taxon>
        <taxon>Recurvomyces</taxon>
    </lineage>
</organism>
<dbReference type="SUPFAM" id="SSF49879">
    <property type="entry name" value="SMAD/FHA domain"/>
    <property type="match status" value="1"/>
</dbReference>
<evidence type="ECO:0000256" key="9">
    <source>
        <dbReference type="PROSITE-ProRule" id="PRU10141"/>
    </source>
</evidence>
<dbReference type="InterPro" id="IPR008984">
    <property type="entry name" value="SMAD_FHA_dom_sf"/>
</dbReference>
<dbReference type="Pfam" id="PF00069">
    <property type="entry name" value="Pkinase"/>
    <property type="match status" value="1"/>
</dbReference>
<evidence type="ECO:0000256" key="3">
    <source>
        <dbReference type="ARBA" id="ARBA00022679"/>
    </source>
</evidence>
<sequence>MSQPAASPPQPHALSIFSIIPRNSHAEAVLQHPRNAWLVSTVHGQDNTVLRGLNIGPHIAATAKWTLATIGRNADIVVDDAQVSRTQCSFEVNDKTGAILCQDKSSRQNTHMCDPTYDFEAGRTPRQVLVSPEINREFWFGTRNGKQWHFAIIWHQGDADVGQLLNSRIEPSWLARTIVEADTAPCSRIMTRVHTPAPGVRRIKWLKRGLLGQGSFGEVWSAINAHDGNVFAVKVIKIPDQSSASHASRYQSLKREVNILDKISHPNIVEFIGSQPDEHTTNEYHIFMSLADGSVYDLIPRQTYRGPDAEAELHNFFNQMLNVLVYLHDQNIIHRDIKPQNILYTRREQAPDDDNGGAGASYHYQLADFGLSKIVDTGHTFVGTMCYIAPELFRDCEQTTKADVWALVVTLLVMVRSQDCKLVKLCNPASIVSHITEAIEQSKWGALRPMAYEDPAKRESAREVRARMYGSASTTSTQSQSQETIVASVATPVAGKDVVSAKKRVRNTKIRQIADHKEFDGGAQKIHYLRHVAVKTLTPLEPLRGRGRRKHRDISGLQEIRN</sequence>
<dbReference type="EMBL" id="JAUTXT010000031">
    <property type="protein sequence ID" value="KAK3672617.1"/>
    <property type="molecule type" value="Genomic_DNA"/>
</dbReference>
<comment type="catalytic activity">
    <reaction evidence="8">
        <text>L-seryl-[protein] + ATP = O-phospho-L-seryl-[protein] + ADP + H(+)</text>
        <dbReference type="Rhea" id="RHEA:17989"/>
        <dbReference type="Rhea" id="RHEA-COMP:9863"/>
        <dbReference type="Rhea" id="RHEA-COMP:11604"/>
        <dbReference type="ChEBI" id="CHEBI:15378"/>
        <dbReference type="ChEBI" id="CHEBI:29999"/>
        <dbReference type="ChEBI" id="CHEBI:30616"/>
        <dbReference type="ChEBI" id="CHEBI:83421"/>
        <dbReference type="ChEBI" id="CHEBI:456216"/>
        <dbReference type="EC" id="2.7.11.24"/>
    </reaction>
    <physiologicalReaction direction="left-to-right" evidence="8">
        <dbReference type="Rhea" id="RHEA:17990"/>
    </physiologicalReaction>
</comment>
<proteinExistence type="inferred from homology"/>
<dbReference type="AlphaFoldDB" id="A0AAE0TSL4"/>
<dbReference type="GO" id="GO:0005524">
    <property type="term" value="F:ATP binding"/>
    <property type="evidence" value="ECO:0007669"/>
    <property type="project" value="UniProtKB-UniRule"/>
</dbReference>
<dbReference type="Proteomes" id="UP001274830">
    <property type="component" value="Unassembled WGS sequence"/>
</dbReference>
<evidence type="ECO:0000256" key="5">
    <source>
        <dbReference type="ARBA" id="ARBA00022777"/>
    </source>
</evidence>
<dbReference type="PROSITE" id="PS00108">
    <property type="entry name" value="PROTEIN_KINASE_ST"/>
    <property type="match status" value="1"/>
</dbReference>
<dbReference type="InterPro" id="IPR017441">
    <property type="entry name" value="Protein_kinase_ATP_BS"/>
</dbReference>
<keyword evidence="5" id="KW-0418">Kinase</keyword>
<dbReference type="PANTHER" id="PTHR48016:SF56">
    <property type="entry name" value="MAPKK KINASE"/>
    <property type="match status" value="1"/>
</dbReference>
<evidence type="ECO:0000256" key="8">
    <source>
        <dbReference type="ARBA" id="ARBA00048130"/>
    </source>
</evidence>
<feature type="binding site" evidence="9">
    <location>
        <position position="234"/>
    </location>
    <ligand>
        <name>ATP</name>
        <dbReference type="ChEBI" id="CHEBI:30616"/>
    </ligand>
</feature>
<dbReference type="Gene3D" id="1.10.510.10">
    <property type="entry name" value="Transferase(Phosphotransferase) domain 1"/>
    <property type="match status" value="1"/>
</dbReference>
<feature type="domain" description="Protein kinase" evidence="10">
    <location>
        <begin position="205"/>
        <end position="470"/>
    </location>
</feature>
<dbReference type="PANTHER" id="PTHR48016">
    <property type="entry name" value="MAP KINASE KINASE KINASE SSK2-RELATED-RELATED"/>
    <property type="match status" value="1"/>
</dbReference>
<keyword evidence="3 11" id="KW-0808">Transferase</keyword>
<evidence type="ECO:0000313" key="11">
    <source>
        <dbReference type="EMBL" id="KAK3672617.1"/>
    </source>
</evidence>
<evidence type="ECO:0000259" key="10">
    <source>
        <dbReference type="PROSITE" id="PS50011"/>
    </source>
</evidence>
<dbReference type="SMART" id="SM00220">
    <property type="entry name" value="S_TKc"/>
    <property type="match status" value="1"/>
</dbReference>
<evidence type="ECO:0000313" key="12">
    <source>
        <dbReference type="Proteomes" id="UP001274830"/>
    </source>
</evidence>
<dbReference type="InterPro" id="IPR000719">
    <property type="entry name" value="Prot_kinase_dom"/>
</dbReference>
<dbReference type="EC" id="2.7.11.24" evidence="2"/>
<evidence type="ECO:0000256" key="1">
    <source>
        <dbReference type="ARBA" id="ARBA00005575"/>
    </source>
</evidence>
<name>A0AAE0TSL4_9PEZI</name>
<dbReference type="InterPro" id="IPR008271">
    <property type="entry name" value="Ser/Thr_kinase_AS"/>
</dbReference>
<keyword evidence="6 9" id="KW-0067">ATP-binding</keyword>
<evidence type="ECO:0000256" key="6">
    <source>
        <dbReference type="ARBA" id="ARBA00022840"/>
    </source>
</evidence>
<evidence type="ECO:0000256" key="2">
    <source>
        <dbReference type="ARBA" id="ARBA00012411"/>
    </source>
</evidence>
<dbReference type="InterPro" id="IPR000253">
    <property type="entry name" value="FHA_dom"/>
</dbReference>
<evidence type="ECO:0000256" key="4">
    <source>
        <dbReference type="ARBA" id="ARBA00022741"/>
    </source>
</evidence>
<comment type="caution">
    <text evidence="11">The sequence shown here is derived from an EMBL/GenBank/DDBJ whole genome shotgun (WGS) entry which is preliminary data.</text>
</comment>
<reference evidence="11" key="1">
    <citation type="submission" date="2023-07" db="EMBL/GenBank/DDBJ databases">
        <title>Black Yeasts Isolated from many extreme environments.</title>
        <authorList>
            <person name="Coleine C."/>
            <person name="Stajich J.E."/>
            <person name="Selbmann L."/>
        </authorList>
    </citation>
    <scope>NUCLEOTIDE SEQUENCE</scope>
    <source>
        <strain evidence="11">CCFEE 5485</strain>
    </source>
</reference>
<protein>
    <recommendedName>
        <fullName evidence="2">mitogen-activated protein kinase</fullName>
        <ecNumber evidence="2">2.7.11.24</ecNumber>
    </recommendedName>
</protein>
<dbReference type="GO" id="GO:0004707">
    <property type="term" value="F:MAP kinase activity"/>
    <property type="evidence" value="ECO:0007669"/>
    <property type="project" value="UniProtKB-EC"/>
</dbReference>
<accession>A0AAE0TSL4</accession>
<keyword evidence="12" id="KW-1185">Reference proteome</keyword>
<dbReference type="InterPro" id="IPR050538">
    <property type="entry name" value="MAP_kinase_kinase_kinase"/>
</dbReference>
<dbReference type="PROSITE" id="PS50011">
    <property type="entry name" value="PROTEIN_KINASE_DOM"/>
    <property type="match status" value="1"/>
</dbReference>
<dbReference type="CDD" id="cd00060">
    <property type="entry name" value="FHA"/>
    <property type="match status" value="1"/>
</dbReference>
<dbReference type="InterPro" id="IPR011009">
    <property type="entry name" value="Kinase-like_dom_sf"/>
</dbReference>
<comment type="similarity">
    <text evidence="1">Belongs to the protein kinase superfamily. CAMK Ser/Thr protein kinase family. CHEK2 subfamily.</text>
</comment>
<dbReference type="PROSITE" id="PS00107">
    <property type="entry name" value="PROTEIN_KINASE_ATP"/>
    <property type="match status" value="1"/>
</dbReference>
<evidence type="ECO:0000256" key="7">
    <source>
        <dbReference type="ARBA" id="ARBA00047919"/>
    </source>
</evidence>
<gene>
    <name evidence="11" type="primary">STE11_2</name>
    <name evidence="11" type="ORF">LTR78_007429</name>
</gene>
<comment type="catalytic activity">
    <reaction evidence="7">
        <text>L-threonyl-[protein] + ATP = O-phospho-L-threonyl-[protein] + ADP + H(+)</text>
        <dbReference type="Rhea" id="RHEA:46608"/>
        <dbReference type="Rhea" id="RHEA-COMP:11060"/>
        <dbReference type="Rhea" id="RHEA-COMP:11605"/>
        <dbReference type="ChEBI" id="CHEBI:15378"/>
        <dbReference type="ChEBI" id="CHEBI:30013"/>
        <dbReference type="ChEBI" id="CHEBI:30616"/>
        <dbReference type="ChEBI" id="CHEBI:61977"/>
        <dbReference type="ChEBI" id="CHEBI:456216"/>
        <dbReference type="EC" id="2.7.11.24"/>
    </reaction>
    <physiologicalReaction direction="left-to-right" evidence="7">
        <dbReference type="Rhea" id="RHEA:46609"/>
    </physiologicalReaction>
</comment>